<reference evidence="2 3" key="1">
    <citation type="journal article" date="1995" name="DNA Res.">
        <title>Sequence analysis of the genome of the unicellular cyanobacterium Synechocystis sp. strain PCC6803. I. Sequence features in the 1 Mb region from map positions 64% to 92% of the genome.</title>
        <authorList>
            <person name="Kaneko T."/>
            <person name="Tanaka A."/>
            <person name="Sato S."/>
            <person name="Kotani H."/>
            <person name="Sazuka T."/>
            <person name="Miyajima N."/>
            <person name="Sugiura M."/>
            <person name="Tabata S."/>
        </authorList>
    </citation>
    <scope>NUCLEOTIDE SEQUENCE [LARGE SCALE GENOMIC DNA]</scope>
    <source>
        <strain evidence="3">ATCC 27184 / PCC 6803 / Kazusa</strain>
    </source>
</reference>
<gene>
    <name evidence="2" type="ordered locus">slr1032</name>
</gene>
<dbReference type="IntAct" id="P73142">
    <property type="interactions" value="5"/>
</dbReference>
<organism evidence="2 3">
    <name type="scientific">Synechocystis sp. (strain ATCC 27184 / PCC 6803 / Kazusa)</name>
    <dbReference type="NCBI Taxonomy" id="1111708"/>
    <lineage>
        <taxon>Bacteria</taxon>
        <taxon>Bacillati</taxon>
        <taxon>Cyanobacteriota</taxon>
        <taxon>Cyanophyceae</taxon>
        <taxon>Synechococcales</taxon>
        <taxon>Merismopediaceae</taxon>
        <taxon>Synechocystis</taxon>
    </lineage>
</organism>
<accession>P73142</accession>
<dbReference type="InParanoid" id="P73142"/>
<dbReference type="Proteomes" id="UP000001425">
    <property type="component" value="Chromosome"/>
</dbReference>
<name>P73142_SYNY3</name>
<dbReference type="EnsemblBacteria" id="BAA17168">
    <property type="protein sequence ID" value="BAA17168"/>
    <property type="gene ID" value="BAA17168"/>
</dbReference>
<feature type="compositionally biased region" description="Polar residues" evidence="1">
    <location>
        <begin position="73"/>
        <end position="87"/>
    </location>
</feature>
<proteinExistence type="predicted"/>
<reference evidence="2 3" key="2">
    <citation type="journal article" date="1996" name="DNA Res.">
        <title>Sequence analysis of the genome of the unicellular cyanobacterium Synechocystis sp. strain PCC6803. II. Sequence determination of the entire genome and assignment of potential protein-coding regions.</title>
        <authorList>
            <person name="Kaneko T."/>
            <person name="Sato S."/>
            <person name="Kotani H."/>
            <person name="Tanaka A."/>
            <person name="Asamizu E."/>
            <person name="Nakamura Y."/>
            <person name="Miyajima N."/>
            <person name="Hirosawa M."/>
            <person name="Sugiura M."/>
            <person name="Sasamoto S."/>
            <person name="Kimura T."/>
            <person name="Hosouchi T."/>
            <person name="Matsuno A."/>
            <person name="Muraki A."/>
            <person name="Nakazaki N."/>
            <person name="Naruo K."/>
            <person name="Okumura S."/>
            <person name="Shimpo S."/>
            <person name="Takeuchi C."/>
            <person name="Wada T."/>
            <person name="Watanabe A."/>
            <person name="Yamada M."/>
            <person name="Yasuda M."/>
            <person name="Tabata S."/>
        </authorList>
    </citation>
    <scope>NUCLEOTIDE SEQUENCE [LARGE SCALE GENOMIC DNA]</scope>
    <source>
        <strain evidence="3">ATCC 27184 / PCC 6803 / Kazusa</strain>
    </source>
</reference>
<protein>
    <submittedName>
        <fullName evidence="2">Slr1032 protein</fullName>
    </submittedName>
</protein>
<feature type="region of interest" description="Disordered" evidence="1">
    <location>
        <begin position="73"/>
        <end position="97"/>
    </location>
</feature>
<dbReference type="eggNOG" id="COG2044">
    <property type="taxonomic scope" value="Bacteria"/>
</dbReference>
<evidence type="ECO:0000313" key="2">
    <source>
        <dbReference type="EMBL" id="BAA17168.1"/>
    </source>
</evidence>
<dbReference type="STRING" id="1148.gene:10498031"/>
<dbReference type="KEGG" id="syn:slr1032"/>
<dbReference type="PIR" id="S75254">
    <property type="entry name" value="S75254"/>
</dbReference>
<evidence type="ECO:0000256" key="1">
    <source>
        <dbReference type="SAM" id="MobiDB-lite"/>
    </source>
</evidence>
<dbReference type="AlphaFoldDB" id="P73142"/>
<dbReference type="PaxDb" id="1148-1652245"/>
<keyword evidence="3" id="KW-1185">Reference proteome</keyword>
<feature type="region of interest" description="Disordered" evidence="1">
    <location>
        <begin position="1"/>
        <end position="31"/>
    </location>
</feature>
<dbReference type="EMBL" id="BA000022">
    <property type="protein sequence ID" value="BAA17168.1"/>
    <property type="molecule type" value="Genomic_DNA"/>
</dbReference>
<evidence type="ECO:0000313" key="3">
    <source>
        <dbReference type="Proteomes" id="UP000001425"/>
    </source>
</evidence>
<sequence>MPTPQALYRGAVQAQGDDITQNGGYTRSWARGTPVTAQEGLDFLAKIEEQCNESQKEQRNSAFVKAERFIKNASKNGGVDQNSQPHPFQNPRRTVPNARVDIEIRKGLTFIPAKNLE</sequence>